<accession>A0A7W6TEF8</accession>
<evidence type="ECO:0000256" key="1">
    <source>
        <dbReference type="ARBA" id="ARBA00004496"/>
    </source>
</evidence>
<keyword evidence="4" id="KW-0479">Metal-binding</keyword>
<dbReference type="GO" id="GO:0046872">
    <property type="term" value="F:metal ion binding"/>
    <property type="evidence" value="ECO:0007669"/>
    <property type="project" value="UniProtKB-KW"/>
</dbReference>
<evidence type="ECO:0000256" key="3">
    <source>
        <dbReference type="ARBA" id="ARBA00022490"/>
    </source>
</evidence>
<evidence type="ECO:0000313" key="10">
    <source>
        <dbReference type="EMBL" id="MBB4449441.1"/>
    </source>
</evidence>
<dbReference type="Proteomes" id="UP000524535">
    <property type="component" value="Unassembled WGS sequence"/>
</dbReference>
<reference evidence="11 12" key="1">
    <citation type="submission" date="2020-08" db="EMBL/GenBank/DDBJ databases">
        <title>Genomic Encyclopedia of Type Strains, Phase IV (KMG-V): Genome sequencing to study the core and pangenomes of soil and plant-associated prokaryotes.</title>
        <authorList>
            <person name="Whitman W."/>
        </authorList>
    </citation>
    <scope>NUCLEOTIDE SEQUENCE [LARGE SCALE GENOMIC DNA]</scope>
    <source>
        <strain evidence="9 12">SEMIA 444</strain>
        <strain evidence="8 11">SEMIA 448</strain>
        <strain evidence="10 13">SEMIA 452</strain>
    </source>
</reference>
<dbReference type="CDD" id="cd07503">
    <property type="entry name" value="HAD_HisB-N"/>
    <property type="match status" value="1"/>
</dbReference>
<evidence type="ECO:0000313" key="8">
    <source>
        <dbReference type="EMBL" id="MBB4348723.1"/>
    </source>
</evidence>
<dbReference type="GO" id="GO:0005975">
    <property type="term" value="P:carbohydrate metabolic process"/>
    <property type="evidence" value="ECO:0007669"/>
    <property type="project" value="InterPro"/>
</dbReference>
<keyword evidence="5 9" id="KW-0378">Hydrolase</keyword>
<dbReference type="InterPro" id="IPR006549">
    <property type="entry name" value="HAD-SF_hydro_IIIA"/>
</dbReference>
<dbReference type="AlphaFoldDB" id="A0A7W6TEF8"/>
<dbReference type="GO" id="GO:0016791">
    <property type="term" value="F:phosphatase activity"/>
    <property type="evidence" value="ECO:0007669"/>
    <property type="project" value="InterPro"/>
</dbReference>
<dbReference type="Pfam" id="PF13242">
    <property type="entry name" value="Hydrolase_like"/>
    <property type="match status" value="1"/>
</dbReference>
<evidence type="ECO:0000313" key="12">
    <source>
        <dbReference type="Proteomes" id="UP000524535"/>
    </source>
</evidence>
<dbReference type="Proteomes" id="UP000520770">
    <property type="component" value="Unassembled WGS sequence"/>
</dbReference>
<comment type="subcellular location">
    <subcellularLocation>
        <location evidence="1">Cytoplasm</location>
    </subcellularLocation>
</comment>
<sequence>MSRDFINDPRQDGADRGLWIEIGTDAARFANRPALFLDRDGVINVDCGYPSKPSDIIIIEDIIPTIRLANEAGWPVVVVTNQSGIARGYFTWSDFAAVTAHIDAELDQRGARIDAVLACGYHQVGHAPLNVANHPMRKPQSGMFVEAQRNFKINLKQSIMIGDKITDFQAAKAAGIVTCYEPVMGPSVA</sequence>
<organism evidence="9 12">
    <name type="scientific">Aliirhizobium cellulosilyticum</name>
    <dbReference type="NCBI Taxonomy" id="393664"/>
    <lineage>
        <taxon>Bacteria</taxon>
        <taxon>Pseudomonadati</taxon>
        <taxon>Pseudomonadota</taxon>
        <taxon>Alphaproteobacteria</taxon>
        <taxon>Hyphomicrobiales</taxon>
        <taxon>Rhizobiaceae</taxon>
        <taxon>Aliirhizobium</taxon>
    </lineage>
</organism>
<keyword evidence="3" id="KW-0963">Cytoplasm</keyword>
<evidence type="ECO:0000256" key="5">
    <source>
        <dbReference type="ARBA" id="ARBA00022801"/>
    </source>
</evidence>
<evidence type="ECO:0000256" key="4">
    <source>
        <dbReference type="ARBA" id="ARBA00022723"/>
    </source>
</evidence>
<comment type="caution">
    <text evidence="9">The sequence shown here is derived from an EMBL/GenBank/DDBJ whole genome shotgun (WGS) entry which is preliminary data.</text>
</comment>
<dbReference type="InterPro" id="IPR004446">
    <property type="entry name" value="Heptose_bisP_phosphatase"/>
</dbReference>
<dbReference type="EMBL" id="JACIGW010000002">
    <property type="protein sequence ID" value="MBB4348723.1"/>
    <property type="molecule type" value="Genomic_DNA"/>
</dbReference>
<dbReference type="SUPFAM" id="SSF56784">
    <property type="entry name" value="HAD-like"/>
    <property type="match status" value="1"/>
</dbReference>
<dbReference type="RefSeq" id="WP_183823358.1">
    <property type="nucleotide sequence ID" value="NZ_JACIGW010000002.1"/>
</dbReference>
<evidence type="ECO:0000313" key="9">
    <source>
        <dbReference type="EMBL" id="MBB4411959.1"/>
    </source>
</evidence>
<dbReference type="InterPro" id="IPR006543">
    <property type="entry name" value="Histidinol-phos"/>
</dbReference>
<gene>
    <name evidence="9" type="ORF">GGE31_002464</name>
    <name evidence="8" type="ORF">GGE33_002465</name>
    <name evidence="10" type="ORF">GGE35_005295</name>
</gene>
<dbReference type="GO" id="GO:0005737">
    <property type="term" value="C:cytoplasm"/>
    <property type="evidence" value="ECO:0007669"/>
    <property type="project" value="UniProtKB-SubCell"/>
</dbReference>
<name>A0A7W6TEF8_9HYPH</name>
<dbReference type="InterPro" id="IPR023214">
    <property type="entry name" value="HAD_sf"/>
</dbReference>
<dbReference type="EMBL" id="JACIGY010000002">
    <property type="protein sequence ID" value="MBB4411959.1"/>
    <property type="molecule type" value="Genomic_DNA"/>
</dbReference>
<evidence type="ECO:0000256" key="6">
    <source>
        <dbReference type="ARBA" id="ARBA00023277"/>
    </source>
</evidence>
<evidence type="ECO:0000256" key="2">
    <source>
        <dbReference type="ARBA" id="ARBA00005628"/>
    </source>
</evidence>
<dbReference type="InterPro" id="IPR036412">
    <property type="entry name" value="HAD-like_sf"/>
</dbReference>
<comment type="similarity">
    <text evidence="2">Belongs to the GmhB family.</text>
</comment>
<protein>
    <recommendedName>
        <fullName evidence="7">D,D-heptose 1,7-bisphosphate phosphatase</fullName>
    </recommendedName>
</protein>
<evidence type="ECO:0000313" key="13">
    <source>
        <dbReference type="Proteomes" id="UP000576087"/>
    </source>
</evidence>
<dbReference type="PANTHER" id="PTHR42891:SF1">
    <property type="entry name" value="D-GLYCERO-BETA-D-MANNO-HEPTOSE-1,7-BISPHOSPHATE 7-PHOSPHATASE"/>
    <property type="match status" value="1"/>
</dbReference>
<proteinExistence type="inferred from homology"/>
<dbReference type="NCBIfam" id="TIGR01662">
    <property type="entry name" value="HAD-SF-IIIA"/>
    <property type="match status" value="1"/>
</dbReference>
<dbReference type="EMBL" id="JACIHM010000015">
    <property type="protein sequence ID" value="MBB4449441.1"/>
    <property type="molecule type" value="Genomic_DNA"/>
</dbReference>
<dbReference type="PANTHER" id="PTHR42891">
    <property type="entry name" value="D-GLYCERO-BETA-D-MANNO-HEPTOSE-1,7-BISPHOSPHATE 7-PHOSPHATASE"/>
    <property type="match status" value="1"/>
</dbReference>
<keyword evidence="12" id="KW-1185">Reference proteome</keyword>
<dbReference type="Gene3D" id="3.40.50.1000">
    <property type="entry name" value="HAD superfamily/HAD-like"/>
    <property type="match status" value="1"/>
</dbReference>
<evidence type="ECO:0000313" key="11">
    <source>
        <dbReference type="Proteomes" id="UP000520770"/>
    </source>
</evidence>
<keyword evidence="6" id="KW-0119">Carbohydrate metabolism</keyword>
<dbReference type="Proteomes" id="UP000576087">
    <property type="component" value="Unassembled WGS sequence"/>
</dbReference>
<evidence type="ECO:0000256" key="7">
    <source>
        <dbReference type="ARBA" id="ARBA00031828"/>
    </source>
</evidence>
<dbReference type="NCBIfam" id="TIGR01656">
    <property type="entry name" value="Histidinol-ppas"/>
    <property type="match status" value="1"/>
</dbReference>